<dbReference type="SUPFAM" id="SSF54909">
    <property type="entry name" value="Dimeric alpha+beta barrel"/>
    <property type="match status" value="1"/>
</dbReference>
<dbReference type="PANTHER" id="PTHR40257:SF1">
    <property type="entry name" value="DUF1330 DOMAIN-CONTAINING PROTEIN"/>
    <property type="match status" value="1"/>
</dbReference>
<evidence type="ECO:0000259" key="1">
    <source>
        <dbReference type="Pfam" id="PF07045"/>
    </source>
</evidence>
<protein>
    <submittedName>
        <fullName evidence="2">DUF1330 domain-containing protein</fullName>
    </submittedName>
</protein>
<gene>
    <name evidence="2" type="ORF">JF539_11225</name>
</gene>
<feature type="domain" description="DUF1330" evidence="1">
    <location>
        <begin position="60"/>
        <end position="143"/>
    </location>
</feature>
<dbReference type="InterPro" id="IPR010753">
    <property type="entry name" value="DUF1330"/>
</dbReference>
<name>A0A939EDD7_9HYPH</name>
<dbReference type="Gene3D" id="3.30.70.100">
    <property type="match status" value="1"/>
</dbReference>
<dbReference type="InterPro" id="IPR011008">
    <property type="entry name" value="Dimeric_a/b-barrel"/>
</dbReference>
<dbReference type="Proteomes" id="UP000664096">
    <property type="component" value="Unassembled WGS sequence"/>
</dbReference>
<dbReference type="PANTHER" id="PTHR40257">
    <property type="match status" value="1"/>
</dbReference>
<evidence type="ECO:0000313" key="2">
    <source>
        <dbReference type="EMBL" id="MBN9670908.1"/>
    </source>
</evidence>
<dbReference type="Pfam" id="PF07045">
    <property type="entry name" value="DUF1330"/>
    <property type="match status" value="1"/>
</dbReference>
<sequence>MDVNQQIAQFTEWYGPGNDGNCPTGSQWTRILNRSPEQPLTLINFFKFRGKAAYEDKTPEVSGQQAFSDYAAVSLPAMQRAGGKFLFVGPYQGMFLGDDEDWDLVAIGAYPNLKSFMALYSDDHYRRAFHHRTAACERQKVMICGE</sequence>
<accession>A0A939EDD7</accession>
<dbReference type="AlphaFoldDB" id="A0A939EDD7"/>
<reference evidence="2" key="1">
    <citation type="submission" date="2020-12" db="EMBL/GenBank/DDBJ databases">
        <title>Oil enriched cultivation method for isolating marine PHA-producing bacteria.</title>
        <authorList>
            <person name="Zheng W."/>
            <person name="Yu S."/>
            <person name="Huang Y."/>
        </authorList>
    </citation>
    <scope>NUCLEOTIDE SEQUENCE</scope>
    <source>
        <strain evidence="2">SY-2-12</strain>
    </source>
</reference>
<dbReference type="RefSeq" id="WP_207140473.1">
    <property type="nucleotide sequence ID" value="NZ_JAEKJZ010000001.1"/>
</dbReference>
<evidence type="ECO:0000313" key="3">
    <source>
        <dbReference type="Proteomes" id="UP000664096"/>
    </source>
</evidence>
<organism evidence="2 3">
    <name type="scientific">Roseibium aggregatum</name>
    <dbReference type="NCBI Taxonomy" id="187304"/>
    <lineage>
        <taxon>Bacteria</taxon>
        <taxon>Pseudomonadati</taxon>
        <taxon>Pseudomonadota</taxon>
        <taxon>Alphaproteobacteria</taxon>
        <taxon>Hyphomicrobiales</taxon>
        <taxon>Stappiaceae</taxon>
        <taxon>Roseibium</taxon>
    </lineage>
</organism>
<comment type="caution">
    <text evidence="2">The sequence shown here is derived from an EMBL/GenBank/DDBJ whole genome shotgun (WGS) entry which is preliminary data.</text>
</comment>
<proteinExistence type="predicted"/>
<dbReference type="EMBL" id="JAEKJZ010000001">
    <property type="protein sequence ID" value="MBN9670908.1"/>
    <property type="molecule type" value="Genomic_DNA"/>
</dbReference>